<reference evidence="3 4" key="1">
    <citation type="journal article" date="2013" name="PLoS Genet.">
        <title>Comparative genome structure, secondary metabolite, and effector coding capacity across Cochliobolus pathogens.</title>
        <authorList>
            <person name="Condon B.J."/>
            <person name="Leng Y."/>
            <person name="Wu D."/>
            <person name="Bushley K.E."/>
            <person name="Ohm R.A."/>
            <person name="Otillar R."/>
            <person name="Martin J."/>
            <person name="Schackwitz W."/>
            <person name="Grimwood J."/>
            <person name="MohdZainudin N."/>
            <person name="Xue C."/>
            <person name="Wang R."/>
            <person name="Manning V.A."/>
            <person name="Dhillon B."/>
            <person name="Tu Z.J."/>
            <person name="Steffenson B.J."/>
            <person name="Salamov A."/>
            <person name="Sun H."/>
            <person name="Lowry S."/>
            <person name="LaButti K."/>
            <person name="Han J."/>
            <person name="Copeland A."/>
            <person name="Lindquist E."/>
            <person name="Barry K."/>
            <person name="Schmutz J."/>
            <person name="Baker S.E."/>
            <person name="Ciuffetti L.M."/>
            <person name="Grigoriev I.V."/>
            <person name="Zhong S."/>
            <person name="Turgeon B.G."/>
        </authorList>
    </citation>
    <scope>NUCLEOTIDE SEQUENCE [LARGE SCALE GENOMIC DNA]</scope>
    <source>
        <strain evidence="3 4">26-R-13</strain>
    </source>
</reference>
<feature type="compositionally biased region" description="Basic and acidic residues" evidence="1">
    <location>
        <begin position="439"/>
        <end position="448"/>
    </location>
</feature>
<feature type="compositionally biased region" description="Acidic residues" evidence="1">
    <location>
        <begin position="152"/>
        <end position="167"/>
    </location>
</feature>
<gene>
    <name evidence="3" type="ORF">COCCADRAFT_2063</name>
</gene>
<proteinExistence type="predicted"/>
<name>W6YBQ2_COCC2</name>
<evidence type="ECO:0000259" key="2">
    <source>
        <dbReference type="Pfam" id="PF26082"/>
    </source>
</evidence>
<dbReference type="RefSeq" id="XP_007708712.1">
    <property type="nucleotide sequence ID" value="XM_007710522.1"/>
</dbReference>
<dbReference type="AlphaFoldDB" id="W6YBQ2"/>
<dbReference type="InterPro" id="IPR058925">
    <property type="entry name" value="zf-C2H2_AcuF"/>
</dbReference>
<dbReference type="EMBL" id="KI964556">
    <property type="protein sequence ID" value="EUC36927.1"/>
    <property type="molecule type" value="Genomic_DNA"/>
</dbReference>
<dbReference type="eggNOG" id="ENOG502SQ11">
    <property type="taxonomic scope" value="Eukaryota"/>
</dbReference>
<protein>
    <recommendedName>
        <fullName evidence="2">Oxidoreductase acuF-like C2H2 type zinc-finger domain-containing protein</fullName>
    </recommendedName>
</protein>
<dbReference type="Pfam" id="PF26082">
    <property type="entry name" value="zf-C2H2_AcuF"/>
    <property type="match status" value="1"/>
</dbReference>
<accession>W6YBQ2</accession>
<evidence type="ECO:0000313" key="4">
    <source>
        <dbReference type="Proteomes" id="UP000053841"/>
    </source>
</evidence>
<dbReference type="Proteomes" id="UP000053841">
    <property type="component" value="Unassembled WGS sequence"/>
</dbReference>
<sequence>MASIALSSRTSREKIERWQQEISPKPEGDHGMIARMLETCLGLLRNLIQHSSPKWITTPGNRTLRQGYATLQLWEHGHGVAGGRLDDHLKRSTEVRQATIEILIHLCRHLLDGISNFVLPQVNDASVRRQHTAASEFYSEWKWYLKAADENSSEDESDSGDDHEEEDSLPRRADMMIRRTKTYVNCLMGLGTALECPAPDEFHDDEPGVVGVGPRFAHDYHTDLIQAKYPKAEVHLVQVLGKISWSRFLRMQRERDNNTAAMPELHGLLAPLATKSTGLSSEFQDSGIGTSLAKPQSSYAESTVSFMTSVSGGERVRIPPLQAEGKNGQPFECIACAKLVRAENNREWRKHLFSDLQPYNCFYRECHFNAIAFTNLQAWKNHLEFEHNFGPAWEAIECPLCLNLTADGKNAILTHFARHMEDVALLALPPAVEPDAESDTSRDTHFDINEVVPTPPRESEPARSPSNPPSSPHLNAQPRPQSDVLPLNWESGDLPNLQKISGLLDMDIRDFQQDQSGWESDELPVKQKIRELLDKKPDELEQKSAVKISEEWQHLRRYVERIEKLSSKKVREIRERLAKASDCEAEKSRNQQKFRELWDKKGLNDSQEPPGRADYVRYPIKRAKRTFEGDTTIMSGYLQLESFAGGIYLVVVGQNEPHNQLLREQLSKGIECRRAGEATLLCTQKNGTGLLLDFQDPNDCQSVWIHIKEAIDDPIHAYRIDSTEEPRELASLPHTNLTTPPEHATNLSSIAGGNTLIP</sequence>
<dbReference type="PANTHER" id="PTHR35391">
    <property type="entry name" value="C2H2-TYPE DOMAIN-CONTAINING PROTEIN-RELATED"/>
    <property type="match status" value="1"/>
</dbReference>
<evidence type="ECO:0000313" key="3">
    <source>
        <dbReference type="EMBL" id="EUC36927.1"/>
    </source>
</evidence>
<dbReference type="HOGENOM" id="CLU_012942_0_0_1"/>
<dbReference type="OrthoDB" id="20872at2759"/>
<feature type="region of interest" description="Disordered" evidence="1">
    <location>
        <begin position="152"/>
        <end position="174"/>
    </location>
</feature>
<feature type="region of interest" description="Disordered" evidence="1">
    <location>
        <begin position="1"/>
        <end position="29"/>
    </location>
</feature>
<organism evidence="3 4">
    <name type="scientific">Cochliobolus carbonum (strain 26-R-13)</name>
    <name type="common">Maize leaf spot fungus</name>
    <name type="synonym">Bipolaris zeicola</name>
    <dbReference type="NCBI Taxonomy" id="930089"/>
    <lineage>
        <taxon>Eukaryota</taxon>
        <taxon>Fungi</taxon>
        <taxon>Dikarya</taxon>
        <taxon>Ascomycota</taxon>
        <taxon>Pezizomycotina</taxon>
        <taxon>Dothideomycetes</taxon>
        <taxon>Pleosporomycetidae</taxon>
        <taxon>Pleosporales</taxon>
        <taxon>Pleosporineae</taxon>
        <taxon>Pleosporaceae</taxon>
        <taxon>Bipolaris</taxon>
    </lineage>
</organism>
<dbReference type="STRING" id="930089.W6YBQ2"/>
<feature type="compositionally biased region" description="Basic and acidic residues" evidence="1">
    <location>
        <begin position="10"/>
        <end position="29"/>
    </location>
</feature>
<keyword evidence="4" id="KW-1185">Reference proteome</keyword>
<feature type="region of interest" description="Disordered" evidence="1">
    <location>
        <begin position="433"/>
        <end position="490"/>
    </location>
</feature>
<dbReference type="PANTHER" id="PTHR35391:SF7">
    <property type="entry name" value="C2H2-TYPE DOMAIN-CONTAINING PROTEIN"/>
    <property type="match status" value="1"/>
</dbReference>
<feature type="domain" description="Oxidoreductase acuF-like C2H2 type zinc-finger" evidence="2">
    <location>
        <begin position="328"/>
        <end position="356"/>
    </location>
</feature>
<dbReference type="GeneID" id="19144946"/>
<dbReference type="KEGG" id="bze:COCCADRAFT_2063"/>
<evidence type="ECO:0000256" key="1">
    <source>
        <dbReference type="SAM" id="MobiDB-lite"/>
    </source>
</evidence>